<dbReference type="EMBL" id="QICS01000013">
    <property type="protein sequence ID" value="PXV86253.1"/>
    <property type="molecule type" value="Genomic_DNA"/>
</dbReference>
<keyword evidence="2 5" id="KW-0812">Transmembrane</keyword>
<dbReference type="RefSeq" id="WP_094377370.1">
    <property type="nucleotide sequence ID" value="NZ_NOKA02000013.1"/>
</dbReference>
<proteinExistence type="predicted"/>
<feature type="transmembrane region" description="Helical" evidence="5">
    <location>
        <begin position="7"/>
        <end position="23"/>
    </location>
</feature>
<keyword evidence="8" id="KW-1185">Reference proteome</keyword>
<dbReference type="NCBIfam" id="TIGR01593">
    <property type="entry name" value="holin_tox_secr"/>
    <property type="match status" value="1"/>
</dbReference>
<sequence length="132" mass="14481">MNYLIDYGKLIVAFLGRILGWVLGGLDALIYALIVFIIIDYITGIMLAIKNKTLSSEVGYKGIIKKILILIIVSMGNIMDNYILNTGSTLRTLIIMFYLANEGISILENAGILGLAIPQKLKDAIQKLSSDT</sequence>
<reference evidence="7" key="3">
    <citation type="submission" date="2018-07" db="EMBL/GenBank/DDBJ databases">
        <authorList>
            <person name="Quirk P.G."/>
            <person name="Krulwich T.A."/>
        </authorList>
    </citation>
    <scope>NUCLEOTIDE SEQUENCE</scope>
    <source>
        <strain evidence="7">CCRI-19302</strain>
    </source>
</reference>
<comment type="subcellular location">
    <subcellularLocation>
        <location evidence="1">Membrane</location>
        <topology evidence="1">Multi-pass membrane protein</topology>
    </subcellularLocation>
</comment>
<keyword evidence="3 5" id="KW-1133">Transmembrane helix</keyword>
<reference evidence="6 9" key="2">
    <citation type="submission" date="2018-05" db="EMBL/GenBank/DDBJ databases">
        <title>Genomic Encyclopedia of Type Strains, Phase IV (KMG-IV): sequencing the most valuable type-strain genomes for metagenomic binning, comparative biology and taxonomic classification.</title>
        <authorList>
            <person name="Goeker M."/>
        </authorList>
    </citation>
    <scope>NUCLEOTIDE SEQUENCE [LARGE SCALE GENOMIC DNA]</scope>
    <source>
        <strain evidence="6 9">DSM 28816</strain>
    </source>
</reference>
<dbReference type="Proteomes" id="UP000216411">
    <property type="component" value="Unassembled WGS sequence"/>
</dbReference>
<comment type="caution">
    <text evidence="6">The sequence shown here is derived from an EMBL/GenBank/DDBJ whole genome shotgun (WGS) entry which is preliminary data.</text>
</comment>
<evidence type="ECO:0000256" key="5">
    <source>
        <dbReference type="SAM" id="Phobius"/>
    </source>
</evidence>
<dbReference type="OrthoDB" id="88184at2"/>
<dbReference type="EMBL" id="NOKA02000013">
    <property type="protein sequence ID" value="RDY31574.1"/>
    <property type="molecule type" value="Genomic_DNA"/>
</dbReference>
<protein>
    <submittedName>
        <fullName evidence="6 7">Holin</fullName>
    </submittedName>
</protein>
<name>A0A255IIB7_9FIRM</name>
<feature type="transmembrane region" description="Helical" evidence="5">
    <location>
        <begin position="29"/>
        <end position="47"/>
    </location>
</feature>
<dbReference type="InterPro" id="IPR006480">
    <property type="entry name" value="Phage_holin_4_1"/>
</dbReference>
<evidence type="ECO:0000256" key="4">
    <source>
        <dbReference type="ARBA" id="ARBA00023136"/>
    </source>
</evidence>
<feature type="transmembrane region" description="Helical" evidence="5">
    <location>
        <begin position="67"/>
        <end position="84"/>
    </location>
</feature>
<evidence type="ECO:0000313" key="6">
    <source>
        <dbReference type="EMBL" id="PXV86253.1"/>
    </source>
</evidence>
<gene>
    <name evidence="6" type="ORF">C8E03_11338</name>
    <name evidence="7" type="ORF">CG710_008910</name>
</gene>
<dbReference type="AlphaFoldDB" id="A0A255IIB7"/>
<evidence type="ECO:0000256" key="2">
    <source>
        <dbReference type="ARBA" id="ARBA00022692"/>
    </source>
</evidence>
<evidence type="ECO:0000256" key="1">
    <source>
        <dbReference type="ARBA" id="ARBA00004141"/>
    </source>
</evidence>
<feature type="transmembrane region" description="Helical" evidence="5">
    <location>
        <begin position="96"/>
        <end position="117"/>
    </location>
</feature>
<evidence type="ECO:0000313" key="9">
    <source>
        <dbReference type="Proteomes" id="UP000247523"/>
    </source>
</evidence>
<reference evidence="7 8" key="1">
    <citation type="journal article" date="2017" name="Genome Announc.">
        <title>Draft Genome Sequence of a Sporulating and Motile Strain of Lachnotalea glycerini Isolated from Water in Quebec City, Canada.</title>
        <authorList>
            <person name="Maheux A.F."/>
            <person name="Boudreau D.K."/>
            <person name="Berube E."/>
            <person name="Boissinot M."/>
            <person name="Raymond F."/>
            <person name="Brodeur S."/>
            <person name="Corbeil J."/>
            <person name="Isabel S."/>
            <person name="Omar R.F."/>
            <person name="Bergeron M.G."/>
        </authorList>
    </citation>
    <scope>NUCLEOTIDE SEQUENCE [LARGE SCALE GENOMIC DNA]</scope>
    <source>
        <strain evidence="7 8">CCRI-19302</strain>
    </source>
</reference>
<evidence type="ECO:0000256" key="3">
    <source>
        <dbReference type="ARBA" id="ARBA00022989"/>
    </source>
</evidence>
<evidence type="ECO:0000313" key="7">
    <source>
        <dbReference type="EMBL" id="RDY31574.1"/>
    </source>
</evidence>
<organism evidence="6 9">
    <name type="scientific">Lachnotalea glycerini</name>
    <dbReference type="NCBI Taxonomy" id="1763509"/>
    <lineage>
        <taxon>Bacteria</taxon>
        <taxon>Bacillati</taxon>
        <taxon>Bacillota</taxon>
        <taxon>Clostridia</taxon>
        <taxon>Lachnospirales</taxon>
        <taxon>Lachnospiraceae</taxon>
        <taxon>Lachnotalea</taxon>
    </lineage>
</organism>
<dbReference type="Pfam" id="PF05105">
    <property type="entry name" value="Phage_holin_4_1"/>
    <property type="match status" value="1"/>
</dbReference>
<dbReference type="Proteomes" id="UP000247523">
    <property type="component" value="Unassembled WGS sequence"/>
</dbReference>
<dbReference type="GO" id="GO:0016020">
    <property type="term" value="C:membrane"/>
    <property type="evidence" value="ECO:0007669"/>
    <property type="project" value="UniProtKB-SubCell"/>
</dbReference>
<accession>A0A255IIB7</accession>
<keyword evidence="4 5" id="KW-0472">Membrane</keyword>
<evidence type="ECO:0000313" key="8">
    <source>
        <dbReference type="Proteomes" id="UP000216411"/>
    </source>
</evidence>